<keyword evidence="2" id="KW-1185">Reference proteome</keyword>
<evidence type="ECO:0008006" key="3">
    <source>
        <dbReference type="Google" id="ProtNLM"/>
    </source>
</evidence>
<reference evidence="1" key="1">
    <citation type="submission" date="2022-11" db="EMBL/GenBank/DDBJ databases">
        <title>Larsenimonas rhizosphaerae sp. nov., isolated from a tidal mudflat.</title>
        <authorList>
            <person name="Lee S.D."/>
            <person name="Kim I.S."/>
        </authorList>
    </citation>
    <scope>NUCLEOTIDE SEQUENCE</scope>
    <source>
        <strain evidence="1">GH2-1</strain>
    </source>
</reference>
<evidence type="ECO:0000313" key="1">
    <source>
        <dbReference type="EMBL" id="MCX2522662.1"/>
    </source>
</evidence>
<protein>
    <recommendedName>
        <fullName evidence="3">N-acetyltransferase domain-containing protein</fullName>
    </recommendedName>
</protein>
<dbReference type="EMBL" id="JAPIVE010000001">
    <property type="protein sequence ID" value="MCX2522662.1"/>
    <property type="molecule type" value="Genomic_DNA"/>
</dbReference>
<accession>A0AA41ZC90</accession>
<dbReference type="AlphaFoldDB" id="A0AA41ZC90"/>
<dbReference type="InterPro" id="IPR016181">
    <property type="entry name" value="Acyl_CoA_acyltransferase"/>
</dbReference>
<dbReference type="SUPFAM" id="SSF55729">
    <property type="entry name" value="Acyl-CoA N-acyltransferases (Nat)"/>
    <property type="match status" value="1"/>
</dbReference>
<proteinExistence type="predicted"/>
<dbReference type="Gene3D" id="3.40.630.30">
    <property type="match status" value="1"/>
</dbReference>
<gene>
    <name evidence="1" type="ORF">OQ287_00205</name>
</gene>
<sequence>MALCLPVTRLDEELCDELAALARAAAENHAGPFDATWQASQGWVRQVMPALGQGRALWCARDQGRLVGCVQLVRDDVPGNRHRGWVEALLEAPEKEGAIAGQLLAMLELFAGFDGCQLLMCLAPSVTLEKMLDGRQWQCVGKLPGYHIPLHGPAEPAGLYYKSLV</sequence>
<dbReference type="RefSeq" id="WP_265895182.1">
    <property type="nucleotide sequence ID" value="NZ_JAPIVE010000001.1"/>
</dbReference>
<evidence type="ECO:0000313" key="2">
    <source>
        <dbReference type="Proteomes" id="UP001165678"/>
    </source>
</evidence>
<dbReference type="Proteomes" id="UP001165678">
    <property type="component" value="Unassembled WGS sequence"/>
</dbReference>
<organism evidence="1 2">
    <name type="scientific">Larsenimonas rhizosphaerae</name>
    <dbReference type="NCBI Taxonomy" id="2944682"/>
    <lineage>
        <taxon>Bacteria</taxon>
        <taxon>Pseudomonadati</taxon>
        <taxon>Pseudomonadota</taxon>
        <taxon>Gammaproteobacteria</taxon>
        <taxon>Oceanospirillales</taxon>
        <taxon>Halomonadaceae</taxon>
        <taxon>Larsenimonas</taxon>
    </lineage>
</organism>
<comment type="caution">
    <text evidence="1">The sequence shown here is derived from an EMBL/GenBank/DDBJ whole genome shotgun (WGS) entry which is preliminary data.</text>
</comment>
<name>A0AA41ZC90_9GAMM</name>